<feature type="region of interest" description="Disordered" evidence="1">
    <location>
        <begin position="1"/>
        <end position="38"/>
    </location>
</feature>
<keyword evidence="3" id="KW-1185">Reference proteome</keyword>
<dbReference type="Proteomes" id="UP000663937">
    <property type="component" value="Chromosome"/>
</dbReference>
<dbReference type="RefSeq" id="WP_227422660.1">
    <property type="nucleotide sequence ID" value="NZ_CP071868.1"/>
</dbReference>
<dbReference type="EMBL" id="CP071868">
    <property type="protein sequence ID" value="QTE28425.1"/>
    <property type="molecule type" value="Genomic_DNA"/>
</dbReference>
<name>A0A8A4ZAF8_9MICO</name>
<protein>
    <submittedName>
        <fullName evidence="2">Uncharacterized protein</fullName>
    </submittedName>
</protein>
<dbReference type="AlphaFoldDB" id="A0A8A4ZAF8"/>
<dbReference type="KEGG" id="psic:J4E96_13690"/>
<sequence length="135" mass="14743">MTTVSGFRTALGAITGRRTPPPPARDDGGARHNPAPSIDAQRDALAEVLYLAEQGFWDDGRRSPFGTAWSTSTDRYLRGRYLDQADAILAAGFRQPPRLERTEIETALRSEGSGTDADDWIVVAWALGIDVRAQD</sequence>
<evidence type="ECO:0000256" key="1">
    <source>
        <dbReference type="SAM" id="MobiDB-lite"/>
    </source>
</evidence>
<gene>
    <name evidence="2" type="ORF">J4E96_13690</name>
</gene>
<organism evidence="2 3">
    <name type="scientific">Pengzhenrongella sicca</name>
    <dbReference type="NCBI Taxonomy" id="2819238"/>
    <lineage>
        <taxon>Bacteria</taxon>
        <taxon>Bacillati</taxon>
        <taxon>Actinomycetota</taxon>
        <taxon>Actinomycetes</taxon>
        <taxon>Micrococcales</taxon>
        <taxon>Pengzhenrongella</taxon>
    </lineage>
</organism>
<accession>A0A8A4ZAF8</accession>
<evidence type="ECO:0000313" key="2">
    <source>
        <dbReference type="EMBL" id="QTE28425.1"/>
    </source>
</evidence>
<evidence type="ECO:0000313" key="3">
    <source>
        <dbReference type="Proteomes" id="UP000663937"/>
    </source>
</evidence>
<proteinExistence type="predicted"/>
<reference evidence="2" key="1">
    <citation type="submission" date="2021-03" db="EMBL/GenBank/DDBJ databases">
        <title>Pengzhenrongella sicca gen. nov., sp. nov., a new member of suborder Micrococcineae isolated from High-Arctic tundra soil.</title>
        <authorList>
            <person name="Peng F."/>
        </authorList>
    </citation>
    <scope>NUCLEOTIDE SEQUENCE</scope>
    <source>
        <strain evidence="2">LRZ-2</strain>
    </source>
</reference>